<dbReference type="PANTHER" id="PTHR43798">
    <property type="entry name" value="MONOACYLGLYCEROL LIPASE"/>
    <property type="match status" value="1"/>
</dbReference>
<name>A0ABP3Z3I3_9ACTN</name>
<dbReference type="InterPro" id="IPR000073">
    <property type="entry name" value="AB_hydrolase_1"/>
</dbReference>
<dbReference type="InterPro" id="IPR050266">
    <property type="entry name" value="AB_hydrolase_sf"/>
</dbReference>
<evidence type="ECO:0000313" key="2">
    <source>
        <dbReference type="EMBL" id="GAA0911558.1"/>
    </source>
</evidence>
<evidence type="ECO:0000259" key="1">
    <source>
        <dbReference type="Pfam" id="PF12697"/>
    </source>
</evidence>
<accession>A0ABP3Z3I3</accession>
<dbReference type="RefSeq" id="WP_343947587.1">
    <property type="nucleotide sequence ID" value="NZ_BAAAHQ010000001.1"/>
</dbReference>
<keyword evidence="3" id="KW-1185">Reference proteome</keyword>
<protein>
    <recommendedName>
        <fullName evidence="1">AB hydrolase-1 domain-containing protein</fullName>
    </recommendedName>
</protein>
<feature type="domain" description="AB hydrolase-1" evidence="1">
    <location>
        <begin position="60"/>
        <end position="284"/>
    </location>
</feature>
<proteinExistence type="predicted"/>
<reference evidence="3" key="1">
    <citation type="journal article" date="2019" name="Int. J. Syst. Evol. Microbiol.">
        <title>The Global Catalogue of Microorganisms (GCM) 10K type strain sequencing project: providing services to taxonomists for standard genome sequencing and annotation.</title>
        <authorList>
            <consortium name="The Broad Institute Genomics Platform"/>
            <consortium name="The Broad Institute Genome Sequencing Center for Infectious Disease"/>
            <person name="Wu L."/>
            <person name="Ma J."/>
        </authorList>
    </citation>
    <scope>NUCLEOTIDE SEQUENCE [LARGE SCALE GENOMIC DNA]</scope>
    <source>
        <strain evidence="3">JCM 11136</strain>
    </source>
</reference>
<dbReference type="InterPro" id="IPR029058">
    <property type="entry name" value="AB_hydrolase_fold"/>
</dbReference>
<dbReference type="Proteomes" id="UP001501578">
    <property type="component" value="Unassembled WGS sequence"/>
</dbReference>
<gene>
    <name evidence="2" type="ORF">GCM10009560_00900</name>
</gene>
<sequence length="296" mass="31825">MTDSTSGIARFRSAQAERRYLAGYDEVIRNWPVPLEAIDAPTTFGTTRLYRTGATEGTPVVFLPGMGGNSLGWIYSSGPIGAKHPVYLVDPVGGAGRSVHTRRYTGVHDLTTWLTDTLDAIDVPAAYLVGFSYGGWQSLLAAIHTPDRVLGMTLLDPAAFRVAGIRHMSWGLGCGIVGYLPKAIRPPLARLLHTDSLNRFEDLKAALAGLYLFEQALPPMVPLTDEELARVDRPVQMVFGAASTMHDSPAVARRLARVLPAAEVELVPGVGHSIALDVPDLVNQRILRHAASVVGA</sequence>
<dbReference type="Pfam" id="PF12697">
    <property type="entry name" value="Abhydrolase_6"/>
    <property type="match status" value="1"/>
</dbReference>
<comment type="caution">
    <text evidence="2">The sequence shown here is derived from an EMBL/GenBank/DDBJ whole genome shotgun (WGS) entry which is preliminary data.</text>
</comment>
<dbReference type="PANTHER" id="PTHR43798:SF33">
    <property type="entry name" value="HYDROLASE, PUTATIVE (AFU_ORTHOLOGUE AFUA_2G14860)-RELATED"/>
    <property type="match status" value="1"/>
</dbReference>
<organism evidence="2 3">
    <name type="scientific">Nonomuraea longicatena</name>
    <dbReference type="NCBI Taxonomy" id="83682"/>
    <lineage>
        <taxon>Bacteria</taxon>
        <taxon>Bacillati</taxon>
        <taxon>Actinomycetota</taxon>
        <taxon>Actinomycetes</taxon>
        <taxon>Streptosporangiales</taxon>
        <taxon>Streptosporangiaceae</taxon>
        <taxon>Nonomuraea</taxon>
    </lineage>
</organism>
<dbReference type="Gene3D" id="3.40.50.1820">
    <property type="entry name" value="alpha/beta hydrolase"/>
    <property type="match status" value="1"/>
</dbReference>
<dbReference type="SUPFAM" id="SSF53474">
    <property type="entry name" value="alpha/beta-Hydrolases"/>
    <property type="match status" value="1"/>
</dbReference>
<evidence type="ECO:0000313" key="3">
    <source>
        <dbReference type="Proteomes" id="UP001501578"/>
    </source>
</evidence>
<dbReference type="EMBL" id="BAAAHQ010000001">
    <property type="protein sequence ID" value="GAA0911558.1"/>
    <property type="molecule type" value="Genomic_DNA"/>
</dbReference>